<dbReference type="EMBL" id="ACHB01000057">
    <property type="protein sequence ID" value="EEI91958.1"/>
    <property type="molecule type" value="Genomic_DNA"/>
</dbReference>
<dbReference type="AlphaFoldDB" id="C2FYL2"/>
<comment type="caution">
    <text evidence="1">The sequence shown here is derived from an EMBL/GenBank/DDBJ whole genome shotgun (WGS) entry which is preliminary data.</text>
</comment>
<dbReference type="Pfam" id="PF16141">
    <property type="entry name" value="GH18_BT1044-like"/>
    <property type="match status" value="1"/>
</dbReference>
<sequence length="335" mass="38073">MWALTLILISCEKWTETEAVKIEDPDIRTQNPELYAAYLANLKAYKSSKHKIVYGWFDNRVKTPVNRGQHIENVPDSVDFVVLKSADNLTDRELQQMDALRNEKGTKVIFGFDYDGTKLAYDLRMDELKKEGKLTGSEKDFETYLSDTLQYTLQLIDKYKYDGIIAGYRGKSSTHMTDSEKETYSKREKIYLDLVSKWYSANKGKVLVFEGYPQNLTDKTILASCLHIILPDLDVKGKDKLSYNILMTNVEGVPTDRYIVTASTVSLDKTDTKTGIFSDGSRALAVTAGWAATTHSGYTVSGLGIYNMNNDYFNTYKVYQYTREAINTLNPSIIK</sequence>
<name>C2FYL2_SPHSI</name>
<evidence type="ECO:0000313" key="1">
    <source>
        <dbReference type="EMBL" id="EEI91958.1"/>
    </source>
</evidence>
<accession>C2FYL2</accession>
<dbReference type="InterPro" id="IPR032320">
    <property type="entry name" value="GH18_BT1044-like"/>
</dbReference>
<dbReference type="HOGENOM" id="CLU_067030_0_0_10"/>
<protein>
    <recommendedName>
        <fullName evidence="3">Glycoside hydrolase Family 18, chitinase_18</fullName>
    </recommendedName>
</protein>
<gene>
    <name evidence="1" type="ORF">HMPREF0765_2418</name>
</gene>
<evidence type="ECO:0000313" key="2">
    <source>
        <dbReference type="Proteomes" id="UP000006241"/>
    </source>
</evidence>
<proteinExistence type="predicted"/>
<dbReference type="Proteomes" id="UP000006241">
    <property type="component" value="Unassembled WGS sequence"/>
</dbReference>
<organism evidence="1 2">
    <name type="scientific">Sphingobacterium spiritivorum ATCC 33300</name>
    <dbReference type="NCBI Taxonomy" id="525372"/>
    <lineage>
        <taxon>Bacteria</taxon>
        <taxon>Pseudomonadati</taxon>
        <taxon>Bacteroidota</taxon>
        <taxon>Sphingobacteriia</taxon>
        <taxon>Sphingobacteriales</taxon>
        <taxon>Sphingobacteriaceae</taxon>
        <taxon>Sphingobacterium</taxon>
    </lineage>
</organism>
<reference evidence="1 2" key="1">
    <citation type="submission" date="2009-01" db="EMBL/GenBank/DDBJ databases">
        <authorList>
            <person name="Qin X."/>
            <person name="Bachman B."/>
            <person name="Battles P."/>
            <person name="Bell A."/>
            <person name="Bess C."/>
            <person name="Bickham C."/>
            <person name="Chaboub L."/>
            <person name="Chen D."/>
            <person name="Coyle M."/>
            <person name="Deiros D.R."/>
            <person name="Dinh H."/>
            <person name="Forbes L."/>
            <person name="Fowler G."/>
            <person name="Francisco L."/>
            <person name="Fu Q."/>
            <person name="Gubbala S."/>
            <person name="Hale W."/>
            <person name="Han Y."/>
            <person name="Hemphill L."/>
            <person name="Highlander S.K."/>
            <person name="Hirani K."/>
            <person name="Hogues M."/>
            <person name="Jackson L."/>
            <person name="Jakkamsetti A."/>
            <person name="Javaid M."/>
            <person name="Jiang H."/>
            <person name="Korchina V."/>
            <person name="Kovar C."/>
            <person name="Lara F."/>
            <person name="Lee S."/>
            <person name="Mata R."/>
            <person name="Mathew T."/>
            <person name="Moen C."/>
            <person name="Morales K."/>
            <person name="Munidasa M."/>
            <person name="Nazareth L."/>
            <person name="Ngo R."/>
            <person name="Nguyen L."/>
            <person name="Okwuonu G."/>
            <person name="Ongeri F."/>
            <person name="Patil S."/>
            <person name="Petrosino J."/>
            <person name="Pham C."/>
            <person name="Pham P."/>
            <person name="Pu L.-L."/>
            <person name="Puazo M."/>
            <person name="Raj R."/>
            <person name="Reid J."/>
            <person name="Rouhana J."/>
            <person name="Saada N."/>
            <person name="Shang Y."/>
            <person name="Simmons D."/>
            <person name="Thornton R."/>
            <person name="Warren J."/>
            <person name="Weissenberger G."/>
            <person name="Zhang J."/>
            <person name="Zhang L."/>
            <person name="Zhou C."/>
            <person name="Zhu D."/>
            <person name="Muzny D."/>
            <person name="Worley K."/>
            <person name="Gibbs R."/>
        </authorList>
    </citation>
    <scope>NUCLEOTIDE SEQUENCE [LARGE SCALE GENOMIC DNA]</scope>
    <source>
        <strain evidence="1 2">ATCC 33300</strain>
    </source>
</reference>
<evidence type="ECO:0008006" key="3">
    <source>
        <dbReference type="Google" id="ProtNLM"/>
    </source>
</evidence>